<feature type="region of interest" description="Disordered" evidence="2">
    <location>
        <begin position="476"/>
        <end position="509"/>
    </location>
</feature>
<dbReference type="GO" id="GO:0016998">
    <property type="term" value="P:cell wall macromolecule catabolic process"/>
    <property type="evidence" value="ECO:0007669"/>
    <property type="project" value="InterPro"/>
</dbReference>
<feature type="domain" description="SH3b" evidence="3">
    <location>
        <begin position="405"/>
        <end position="472"/>
    </location>
</feature>
<feature type="domain" description="SH3b" evidence="3">
    <location>
        <begin position="517"/>
        <end position="584"/>
    </location>
</feature>
<gene>
    <name evidence="4" type="ORF">DIS17_06845</name>
</gene>
<dbReference type="PROSITE" id="PS51904">
    <property type="entry name" value="GLYCOSYL_HYDROL_F25_2"/>
    <property type="match status" value="1"/>
</dbReference>
<comment type="similarity">
    <text evidence="1">Belongs to the glycosyl hydrolase 25 family.</text>
</comment>
<proteinExistence type="inferred from homology"/>
<sequence>MMERDFMSTEVADISSYQDDSLAFMQSLAVYAKSIIVKITQGSATGDAYVNPKAKAQVANGLKVFKTVGAYHYFKGNSQKYGDSDPINEAKWFDKNLQAVGLDKSTVCAIDVEDAVVMQSATHDINLFLQYMSQQGYKHLVVYASASWFTSGRINKTQLFNGTPIWVAAYNNVEPGVDNASAWQYTDNGHGLHVDFSYDFDGTLLGEVTSTGTGAGTTTPVQPTDALHQHAAQVYNYFHAKGLSDAAICGILGNFQHESAINPAQWQLGMPHTWSMSSSTGYGIAQFTPAGKIKAYADKLGKSVSNMTVQLDYIWGQVTTNGFYGGDKTFKQFARDTNPQTAAVDFLRGYEMHTMISDALAAREKYAANWWTIYNKGNAGTFGVNTRKMNTATAQATPDGYSIDISGAFTFDTSCAVRNTPKMSDAGVATYTDGDTVNYDKKLKTDDHFWLSYVSASGVRRYVPYANTTTGVYFGSDTNPKDPISTDSETGSAGTTTGTTTAGGTAETTPEMYTISATGAFTFNTNCRVRNTPVMSDTGVATYTTGMTVNYDTKLKNDNHFWLSYLSASGVRRYVPYGNISKGTYFGTDTNPKDPIKPAE</sequence>
<feature type="compositionally biased region" description="Low complexity" evidence="2">
    <location>
        <begin position="485"/>
        <end position="509"/>
    </location>
</feature>
<name>A0AAJ5FJU9_LEVBR</name>
<dbReference type="GO" id="GO:0003796">
    <property type="term" value="F:lysozyme activity"/>
    <property type="evidence" value="ECO:0007669"/>
    <property type="project" value="InterPro"/>
</dbReference>
<reference evidence="4" key="1">
    <citation type="submission" date="2018-05" db="EMBL/GenBank/DDBJ databases">
        <title>Genome Comparison of Lactic Acid Bacteria Isolated from non-Wheat Sourdough.</title>
        <authorList>
            <person name="Rice T."/>
            <person name="Axel C."/>
            <person name="Lynch K.M."/>
            <person name="Benz C."/>
            <person name="Arendt E.K."/>
            <person name="Coffey A."/>
        </authorList>
    </citation>
    <scope>NUCLEOTIDE SEQUENCE</scope>
    <source>
        <strain evidence="4">TR055</strain>
    </source>
</reference>
<dbReference type="GO" id="GO:0009253">
    <property type="term" value="P:peptidoglycan catabolic process"/>
    <property type="evidence" value="ECO:0007669"/>
    <property type="project" value="InterPro"/>
</dbReference>
<evidence type="ECO:0000256" key="2">
    <source>
        <dbReference type="SAM" id="MobiDB-lite"/>
    </source>
</evidence>
<dbReference type="InterPro" id="IPR017853">
    <property type="entry name" value="GH"/>
</dbReference>
<dbReference type="Proteomes" id="UP000785759">
    <property type="component" value="Unassembled WGS sequence"/>
</dbReference>
<dbReference type="EMBL" id="QFDK01000006">
    <property type="protein sequence ID" value="TOZ04240.1"/>
    <property type="molecule type" value="Genomic_DNA"/>
</dbReference>
<accession>A0AAJ5FJU9</accession>
<dbReference type="AlphaFoldDB" id="A0AAJ5FJU9"/>
<evidence type="ECO:0000313" key="5">
    <source>
        <dbReference type="Proteomes" id="UP000785759"/>
    </source>
</evidence>
<dbReference type="Pfam" id="PF08460">
    <property type="entry name" value="SH3_5"/>
    <property type="match status" value="2"/>
</dbReference>
<dbReference type="InterPro" id="IPR002053">
    <property type="entry name" value="Glyco_hydro_25"/>
</dbReference>
<evidence type="ECO:0000259" key="3">
    <source>
        <dbReference type="SMART" id="SM00287"/>
    </source>
</evidence>
<evidence type="ECO:0000313" key="4">
    <source>
        <dbReference type="EMBL" id="TOZ04240.1"/>
    </source>
</evidence>
<organism evidence="4 5">
    <name type="scientific">Levilactobacillus brevis</name>
    <name type="common">Lactobacillus brevis</name>
    <dbReference type="NCBI Taxonomy" id="1580"/>
    <lineage>
        <taxon>Bacteria</taxon>
        <taxon>Bacillati</taxon>
        <taxon>Bacillota</taxon>
        <taxon>Bacilli</taxon>
        <taxon>Lactobacillales</taxon>
        <taxon>Lactobacillaceae</taxon>
        <taxon>Levilactobacillus</taxon>
    </lineage>
</organism>
<dbReference type="Gene3D" id="1.10.530.10">
    <property type="match status" value="1"/>
</dbReference>
<dbReference type="Pfam" id="PF01183">
    <property type="entry name" value="Glyco_hydro_25"/>
    <property type="match status" value="1"/>
</dbReference>
<comment type="caution">
    <text evidence="4">The sequence shown here is derived from an EMBL/GenBank/DDBJ whole genome shotgun (WGS) entry which is preliminary data.</text>
</comment>
<protein>
    <recommendedName>
        <fullName evidence="3">SH3b domain-containing protein</fullName>
    </recommendedName>
</protein>
<dbReference type="Gene3D" id="3.20.20.80">
    <property type="entry name" value="Glycosidases"/>
    <property type="match status" value="1"/>
</dbReference>
<dbReference type="Gene3D" id="2.30.30.40">
    <property type="entry name" value="SH3 Domains"/>
    <property type="match status" value="2"/>
</dbReference>
<dbReference type="SMART" id="SM00287">
    <property type="entry name" value="SH3b"/>
    <property type="match status" value="2"/>
</dbReference>
<dbReference type="InterPro" id="IPR003646">
    <property type="entry name" value="SH3-like_bac-type"/>
</dbReference>
<dbReference type="Pfam" id="PF18013">
    <property type="entry name" value="Phage_lysozyme2"/>
    <property type="match status" value="1"/>
</dbReference>
<dbReference type="InterPro" id="IPR041219">
    <property type="entry name" value="Phage_lysozyme2"/>
</dbReference>
<dbReference type="SUPFAM" id="SSF51445">
    <property type="entry name" value="(Trans)glycosidases"/>
    <property type="match status" value="1"/>
</dbReference>
<evidence type="ECO:0000256" key="1">
    <source>
        <dbReference type="ARBA" id="ARBA00010646"/>
    </source>
</evidence>